<dbReference type="GeneID" id="19951123"/>
<organism evidence="1 2">
    <name type="scientific">Saprolegnia diclina (strain VS20)</name>
    <dbReference type="NCBI Taxonomy" id="1156394"/>
    <lineage>
        <taxon>Eukaryota</taxon>
        <taxon>Sar</taxon>
        <taxon>Stramenopiles</taxon>
        <taxon>Oomycota</taxon>
        <taxon>Saprolegniomycetes</taxon>
        <taxon>Saprolegniales</taxon>
        <taxon>Saprolegniaceae</taxon>
        <taxon>Saprolegnia</taxon>
    </lineage>
</organism>
<protein>
    <recommendedName>
        <fullName evidence="3">F-box domain-containing protein</fullName>
    </recommendedName>
</protein>
<dbReference type="InParanoid" id="T0RHU1"/>
<evidence type="ECO:0000313" key="2">
    <source>
        <dbReference type="Proteomes" id="UP000030762"/>
    </source>
</evidence>
<evidence type="ECO:0000313" key="1">
    <source>
        <dbReference type="EMBL" id="EQC31878.1"/>
    </source>
</evidence>
<dbReference type="Proteomes" id="UP000030762">
    <property type="component" value="Unassembled WGS sequence"/>
</dbReference>
<proteinExistence type="predicted"/>
<reference evidence="1 2" key="1">
    <citation type="submission" date="2012-04" db="EMBL/GenBank/DDBJ databases">
        <title>The Genome Sequence of Saprolegnia declina VS20.</title>
        <authorList>
            <consortium name="The Broad Institute Genome Sequencing Platform"/>
            <person name="Russ C."/>
            <person name="Nusbaum C."/>
            <person name="Tyler B."/>
            <person name="van West P."/>
            <person name="Dieguez-Uribeondo J."/>
            <person name="de Bruijn I."/>
            <person name="Tripathy S."/>
            <person name="Jiang R."/>
            <person name="Young S.K."/>
            <person name="Zeng Q."/>
            <person name="Gargeya S."/>
            <person name="Fitzgerald M."/>
            <person name="Haas B."/>
            <person name="Abouelleil A."/>
            <person name="Alvarado L."/>
            <person name="Arachchi H.M."/>
            <person name="Berlin A."/>
            <person name="Chapman S.B."/>
            <person name="Goldberg J."/>
            <person name="Griggs A."/>
            <person name="Gujja S."/>
            <person name="Hansen M."/>
            <person name="Howarth C."/>
            <person name="Imamovic A."/>
            <person name="Larimer J."/>
            <person name="McCowen C."/>
            <person name="Montmayeur A."/>
            <person name="Murphy C."/>
            <person name="Neiman D."/>
            <person name="Pearson M."/>
            <person name="Priest M."/>
            <person name="Roberts A."/>
            <person name="Saif S."/>
            <person name="Shea T."/>
            <person name="Sisk P."/>
            <person name="Sykes S."/>
            <person name="Wortman J."/>
            <person name="Nusbaum C."/>
            <person name="Birren B."/>
        </authorList>
    </citation>
    <scope>NUCLEOTIDE SEQUENCE [LARGE SCALE GENOMIC DNA]</scope>
    <source>
        <strain evidence="1 2">VS20</strain>
    </source>
</reference>
<keyword evidence="2" id="KW-1185">Reference proteome</keyword>
<accession>T0RHU1</accession>
<dbReference type="OrthoDB" id="10632160at2759"/>
<dbReference type="RefSeq" id="XP_008614606.1">
    <property type="nucleotide sequence ID" value="XM_008616384.1"/>
</dbReference>
<dbReference type="EMBL" id="JH767166">
    <property type="protein sequence ID" value="EQC31878.1"/>
    <property type="molecule type" value="Genomic_DNA"/>
</dbReference>
<dbReference type="VEuPathDB" id="FungiDB:SDRG_10396"/>
<dbReference type="SUPFAM" id="SSF52047">
    <property type="entry name" value="RNI-like"/>
    <property type="match status" value="1"/>
</dbReference>
<dbReference type="Gene3D" id="3.80.10.10">
    <property type="entry name" value="Ribonuclease Inhibitor"/>
    <property type="match status" value="1"/>
</dbReference>
<sequence length="465" mass="50966">MCFQRTRRPCEEWRVHTSLDDGIDACWPFLRVRAREMKDGATPITTHAAAVAPFVPKVTATVHNLHECLWRVLRFSHLVTHTTVLHSERAGNMATVLADDGTALCDALAGCPRLETFSIQYDYEDYTGSMAYVNNILAIIDQHPRILRLDIAGSGSTTTKLTPRTTERIIQWLRSRPAVSLCLFKTDLTMCYVGKNTLGEALAQAVAASTTLEYIELDSLRYFDVHGLHGLPLPVTTRVFRWSNVGLTDTVSFGDVVANNLGQSLAPASRLEELHVTYTRALRPAFLNRVLSHTLPSMPQLHTLSLDGIVFQNACMPQLFDVRPMMPALASLHLDNTRLSNLSVAALAAVLPHCAALRRVLVGGGTYTEASTAALLSTAAAMPRLEHLAVDTGETLSEDAVGDGRVCGVTNADKTIVCTFNDVNWKTLTDANWAHGFVFDITVLPPTAATSSARTTFQYVFTQTQ</sequence>
<gene>
    <name evidence="1" type="ORF">SDRG_10396</name>
</gene>
<name>T0RHU1_SAPDV</name>
<evidence type="ECO:0008006" key="3">
    <source>
        <dbReference type="Google" id="ProtNLM"/>
    </source>
</evidence>
<dbReference type="InterPro" id="IPR032675">
    <property type="entry name" value="LRR_dom_sf"/>
</dbReference>
<dbReference type="AlphaFoldDB" id="T0RHU1"/>